<sequence>MTALGRYLIRPPRYGIGAAAVPHRADLPTYLRITDIDDFGRFRPNPVVSVDSQLSRNYLLQDGDLVIARTGASVGKSYRYRSSDGELVFAGFLVAIRPDYQRLDPRYLAYFLQSKRYWDWIGSESTRSGQPGVNAQQIARLGIEAPTIAEQRAIADMLGAVDDLIDSLEHLIAKKRDIKRGLMQQLLVGQTRLPGFDAKWREVLLGEHVSYLRTVALSRDQLDSESPLRYLHYGDIHTRSDVRLDAAVESMPRASARLAGRAGRLLPGDLVFADASEDAAGVGKSLEISAVPPEGVVAGLHTIAARFDKSVLADGFKAYLQFIPAFRESLLRLAAGTKVLATTRSYISSIRLLVPDVEEQMAITAILSDSDAEIAALDRRLKSARSIKAGMMQKLLTDRTRLHVEAAS</sequence>
<dbReference type="EMBL" id="BSSA01000002">
    <property type="protein sequence ID" value="GLW68908.1"/>
    <property type="molecule type" value="Genomic_DNA"/>
</dbReference>
<dbReference type="InterPro" id="IPR000055">
    <property type="entry name" value="Restrct_endonuc_typeI_TRD"/>
</dbReference>
<name>A0A9W6Q5I5_9ACTN</name>
<dbReference type="GO" id="GO:0009307">
    <property type="term" value="P:DNA restriction-modification system"/>
    <property type="evidence" value="ECO:0007669"/>
    <property type="project" value="UniProtKB-KW"/>
</dbReference>
<proteinExistence type="inferred from homology"/>
<evidence type="ECO:0000313" key="6">
    <source>
        <dbReference type="Proteomes" id="UP001165041"/>
    </source>
</evidence>
<dbReference type="SUPFAM" id="SSF116734">
    <property type="entry name" value="DNA methylase specificity domain"/>
    <property type="match status" value="2"/>
</dbReference>
<dbReference type="AlphaFoldDB" id="A0A9W6Q5I5"/>
<dbReference type="Pfam" id="PF01420">
    <property type="entry name" value="Methylase_S"/>
    <property type="match status" value="1"/>
</dbReference>
<dbReference type="PANTHER" id="PTHR30408">
    <property type="entry name" value="TYPE-1 RESTRICTION ENZYME ECOKI SPECIFICITY PROTEIN"/>
    <property type="match status" value="1"/>
</dbReference>
<dbReference type="GO" id="GO:0003677">
    <property type="term" value="F:DNA binding"/>
    <property type="evidence" value="ECO:0007669"/>
    <property type="project" value="UniProtKB-KW"/>
</dbReference>
<gene>
    <name evidence="5" type="ORF">Kpho02_12070</name>
</gene>
<evidence type="ECO:0000256" key="2">
    <source>
        <dbReference type="ARBA" id="ARBA00022747"/>
    </source>
</evidence>
<comment type="similarity">
    <text evidence="1">Belongs to the type-I restriction system S methylase family.</text>
</comment>
<comment type="caution">
    <text evidence="5">The sequence shown here is derived from an EMBL/GenBank/DDBJ whole genome shotgun (WGS) entry which is preliminary data.</text>
</comment>
<evidence type="ECO:0000313" key="5">
    <source>
        <dbReference type="EMBL" id="GLW68908.1"/>
    </source>
</evidence>
<dbReference type="Gene3D" id="3.90.220.20">
    <property type="entry name" value="DNA methylase specificity domains"/>
    <property type="match status" value="2"/>
</dbReference>
<accession>A0A9W6Q5I5</accession>
<dbReference type="InterPro" id="IPR052021">
    <property type="entry name" value="Type-I_RS_S_subunit"/>
</dbReference>
<reference evidence="5" key="1">
    <citation type="submission" date="2023-02" db="EMBL/GenBank/DDBJ databases">
        <title>Kitasatospora phosalacinea NBRC 14627.</title>
        <authorList>
            <person name="Ichikawa N."/>
            <person name="Sato H."/>
            <person name="Tonouchi N."/>
        </authorList>
    </citation>
    <scope>NUCLEOTIDE SEQUENCE</scope>
    <source>
        <strain evidence="5">NBRC 14627</strain>
    </source>
</reference>
<dbReference type="Gene3D" id="1.10.287.1120">
    <property type="entry name" value="Bipartite methylase S protein"/>
    <property type="match status" value="1"/>
</dbReference>
<evidence type="ECO:0000256" key="1">
    <source>
        <dbReference type="ARBA" id="ARBA00010923"/>
    </source>
</evidence>
<dbReference type="Proteomes" id="UP001165041">
    <property type="component" value="Unassembled WGS sequence"/>
</dbReference>
<evidence type="ECO:0000256" key="3">
    <source>
        <dbReference type="ARBA" id="ARBA00023125"/>
    </source>
</evidence>
<organism evidence="5 6">
    <name type="scientific">Kitasatospora phosalacinea</name>
    <dbReference type="NCBI Taxonomy" id="2065"/>
    <lineage>
        <taxon>Bacteria</taxon>
        <taxon>Bacillati</taxon>
        <taxon>Actinomycetota</taxon>
        <taxon>Actinomycetes</taxon>
        <taxon>Kitasatosporales</taxon>
        <taxon>Streptomycetaceae</taxon>
        <taxon>Kitasatospora</taxon>
    </lineage>
</organism>
<dbReference type="RefSeq" id="WP_285734364.1">
    <property type="nucleotide sequence ID" value="NZ_BSSA01000002.1"/>
</dbReference>
<evidence type="ECO:0000259" key="4">
    <source>
        <dbReference type="Pfam" id="PF01420"/>
    </source>
</evidence>
<keyword evidence="3" id="KW-0238">DNA-binding</keyword>
<feature type="domain" description="Type I restriction modification DNA specificity" evidence="4">
    <location>
        <begin position="56"/>
        <end position="173"/>
    </location>
</feature>
<dbReference type="PANTHER" id="PTHR30408:SF12">
    <property type="entry name" value="TYPE I RESTRICTION ENZYME MJAVIII SPECIFICITY SUBUNIT"/>
    <property type="match status" value="1"/>
</dbReference>
<dbReference type="InterPro" id="IPR044946">
    <property type="entry name" value="Restrct_endonuc_typeI_TRD_sf"/>
</dbReference>
<protein>
    <recommendedName>
        <fullName evidence="4">Type I restriction modification DNA specificity domain-containing protein</fullName>
    </recommendedName>
</protein>
<dbReference type="CDD" id="cd17521">
    <property type="entry name" value="RMtype1_S_Sau13435ORF2165P_TRD2-CR2_like"/>
    <property type="match status" value="1"/>
</dbReference>
<keyword evidence="2" id="KW-0680">Restriction system</keyword>